<dbReference type="Proteomes" id="UP000681722">
    <property type="component" value="Unassembled WGS sequence"/>
</dbReference>
<proteinExistence type="predicted"/>
<accession>A0A814BP07</accession>
<gene>
    <name evidence="1" type="ORF">GPM918_LOCUS10102</name>
    <name evidence="2" type="ORF">SRO942_LOCUS10103</name>
</gene>
<keyword evidence="3" id="KW-1185">Reference proteome</keyword>
<name>A0A814BP07_9BILA</name>
<evidence type="ECO:0000313" key="2">
    <source>
        <dbReference type="EMBL" id="CAF3707663.1"/>
    </source>
</evidence>
<protein>
    <submittedName>
        <fullName evidence="1">Uncharacterized protein</fullName>
    </submittedName>
</protein>
<dbReference type="Proteomes" id="UP000663829">
    <property type="component" value="Unassembled WGS sequence"/>
</dbReference>
<organism evidence="1 3">
    <name type="scientific">Didymodactylos carnosus</name>
    <dbReference type="NCBI Taxonomy" id="1234261"/>
    <lineage>
        <taxon>Eukaryota</taxon>
        <taxon>Metazoa</taxon>
        <taxon>Spiralia</taxon>
        <taxon>Gnathifera</taxon>
        <taxon>Rotifera</taxon>
        <taxon>Eurotatoria</taxon>
        <taxon>Bdelloidea</taxon>
        <taxon>Philodinida</taxon>
        <taxon>Philodinidae</taxon>
        <taxon>Didymodactylos</taxon>
    </lineage>
</organism>
<evidence type="ECO:0000313" key="1">
    <source>
        <dbReference type="EMBL" id="CAF0929468.1"/>
    </source>
</evidence>
<sequence>MALKEPLTAWPVNSATETEFHNDRAIAAKTVPARQSNDIETQSVNISCTRPKNPDPLVRIKSMSNSAMERNYQHSTEELCNKQSQADFSAVEDLCNEQGSTR</sequence>
<evidence type="ECO:0000313" key="3">
    <source>
        <dbReference type="Proteomes" id="UP000663829"/>
    </source>
</evidence>
<reference evidence="1" key="1">
    <citation type="submission" date="2021-02" db="EMBL/GenBank/DDBJ databases">
        <authorList>
            <person name="Nowell W R."/>
        </authorList>
    </citation>
    <scope>NUCLEOTIDE SEQUENCE</scope>
</reference>
<dbReference type="AlphaFoldDB" id="A0A814BP07"/>
<dbReference type="EMBL" id="CAJNOQ010001953">
    <property type="protein sequence ID" value="CAF0929468.1"/>
    <property type="molecule type" value="Genomic_DNA"/>
</dbReference>
<dbReference type="EMBL" id="CAJOBC010001953">
    <property type="protein sequence ID" value="CAF3707663.1"/>
    <property type="molecule type" value="Genomic_DNA"/>
</dbReference>
<comment type="caution">
    <text evidence="1">The sequence shown here is derived from an EMBL/GenBank/DDBJ whole genome shotgun (WGS) entry which is preliminary data.</text>
</comment>